<name>A0A9P7BJ23_RHIOR</name>
<reference evidence="2" key="1">
    <citation type="journal article" date="2020" name="Microb. Genom.">
        <title>Genetic diversity of clinical and environmental Mucorales isolates obtained from an investigation of mucormycosis cases among solid organ transplant recipients.</title>
        <authorList>
            <person name="Nguyen M.H."/>
            <person name="Kaul D."/>
            <person name="Muto C."/>
            <person name="Cheng S.J."/>
            <person name="Richter R.A."/>
            <person name="Bruno V.M."/>
            <person name="Liu G."/>
            <person name="Beyhan S."/>
            <person name="Sundermann A.J."/>
            <person name="Mounaud S."/>
            <person name="Pasculle A.W."/>
            <person name="Nierman W.C."/>
            <person name="Driscoll E."/>
            <person name="Cumbie R."/>
            <person name="Clancy C.J."/>
            <person name="Dupont C.L."/>
        </authorList>
    </citation>
    <scope>NUCLEOTIDE SEQUENCE</scope>
    <source>
        <strain evidence="2">GL11</strain>
    </source>
</reference>
<evidence type="ECO:0000256" key="1">
    <source>
        <dbReference type="SAM" id="SignalP"/>
    </source>
</evidence>
<dbReference type="Proteomes" id="UP000716291">
    <property type="component" value="Unassembled WGS sequence"/>
</dbReference>
<proteinExistence type="predicted"/>
<gene>
    <name evidence="2" type="ORF">G6F64_014344</name>
</gene>
<evidence type="ECO:0000313" key="2">
    <source>
        <dbReference type="EMBL" id="KAG1283620.1"/>
    </source>
</evidence>
<dbReference type="AlphaFoldDB" id="A0A9P7BJ23"/>
<feature type="chain" id="PRO_5040377427" evidence="1">
    <location>
        <begin position="18"/>
        <end position="120"/>
    </location>
</feature>
<evidence type="ECO:0000313" key="3">
    <source>
        <dbReference type="Proteomes" id="UP000716291"/>
    </source>
</evidence>
<sequence>MAAFIASLSVALPSGTARTSAPSIFMRVTLAVQRADRGGGDPVLAGAGFCNDARLSHPSGQQDLAQAVVDLVRAGVVEVFPLQEDAGPQLFADCAGMEQRAGAAHVRSRSSRAGIRVSGM</sequence>
<accession>A0A9P7BJ23</accession>
<organism evidence="2 3">
    <name type="scientific">Rhizopus oryzae</name>
    <name type="common">Mucormycosis agent</name>
    <name type="synonym">Rhizopus arrhizus var. delemar</name>
    <dbReference type="NCBI Taxonomy" id="64495"/>
    <lineage>
        <taxon>Eukaryota</taxon>
        <taxon>Fungi</taxon>
        <taxon>Fungi incertae sedis</taxon>
        <taxon>Mucoromycota</taxon>
        <taxon>Mucoromycotina</taxon>
        <taxon>Mucoromycetes</taxon>
        <taxon>Mucorales</taxon>
        <taxon>Mucorineae</taxon>
        <taxon>Rhizopodaceae</taxon>
        <taxon>Rhizopus</taxon>
    </lineage>
</organism>
<dbReference type="EMBL" id="JAANQT010008080">
    <property type="protein sequence ID" value="KAG1283620.1"/>
    <property type="molecule type" value="Genomic_DNA"/>
</dbReference>
<comment type="caution">
    <text evidence="2">The sequence shown here is derived from an EMBL/GenBank/DDBJ whole genome shotgun (WGS) entry which is preliminary data.</text>
</comment>
<keyword evidence="1" id="KW-0732">Signal</keyword>
<keyword evidence="3" id="KW-1185">Reference proteome</keyword>
<feature type="signal peptide" evidence="1">
    <location>
        <begin position="1"/>
        <end position="17"/>
    </location>
</feature>
<protein>
    <submittedName>
        <fullName evidence="2">Uncharacterized protein</fullName>
    </submittedName>
</protein>